<gene>
    <name evidence="1" type="ORF">FA95DRAFT_1557118</name>
</gene>
<dbReference type="Proteomes" id="UP000814033">
    <property type="component" value="Unassembled WGS sequence"/>
</dbReference>
<sequence length="235" mass="25382">MSSHAYTDPHHARQRSRTYDAGHPSAPQYNQHAMYSGSQSQPQTPYTSAPHHTNASSHYGGGHPSQQNLYGSGAQQNAYAQQMGSHPYSGQPTSHASQQASHANQQASHASQQSSHVNRQPTYAHQQTAYATQPSYTAQQTPYAAQQSYHANPQTQYESYQSSSAANGTGLWFLSACRQLVLNLVSRLRHGVPATATATPATPAAAADGVIQRTSIRHHTRLRGTSALVWPPCAL</sequence>
<keyword evidence="2" id="KW-1185">Reference proteome</keyword>
<accession>A0ACB8RZM9</accession>
<proteinExistence type="predicted"/>
<comment type="caution">
    <text evidence="1">The sequence shown here is derived from an EMBL/GenBank/DDBJ whole genome shotgun (WGS) entry which is preliminary data.</text>
</comment>
<evidence type="ECO:0000313" key="2">
    <source>
        <dbReference type="Proteomes" id="UP000814033"/>
    </source>
</evidence>
<reference evidence="1" key="2">
    <citation type="journal article" date="2022" name="New Phytol.">
        <title>Evolutionary transition to the ectomycorrhizal habit in the genomes of a hyperdiverse lineage of mushroom-forming fungi.</title>
        <authorList>
            <person name="Looney B."/>
            <person name="Miyauchi S."/>
            <person name="Morin E."/>
            <person name="Drula E."/>
            <person name="Courty P.E."/>
            <person name="Kohler A."/>
            <person name="Kuo A."/>
            <person name="LaButti K."/>
            <person name="Pangilinan J."/>
            <person name="Lipzen A."/>
            <person name="Riley R."/>
            <person name="Andreopoulos W."/>
            <person name="He G."/>
            <person name="Johnson J."/>
            <person name="Nolan M."/>
            <person name="Tritt A."/>
            <person name="Barry K.W."/>
            <person name="Grigoriev I.V."/>
            <person name="Nagy L.G."/>
            <person name="Hibbett D."/>
            <person name="Henrissat B."/>
            <person name="Matheny P.B."/>
            <person name="Labbe J."/>
            <person name="Martin F.M."/>
        </authorList>
    </citation>
    <scope>NUCLEOTIDE SEQUENCE</scope>
    <source>
        <strain evidence="1">FP105234-sp</strain>
    </source>
</reference>
<evidence type="ECO:0000313" key="1">
    <source>
        <dbReference type="EMBL" id="KAI0049180.1"/>
    </source>
</evidence>
<name>A0ACB8RZM9_9AGAM</name>
<reference evidence="1" key="1">
    <citation type="submission" date="2021-02" db="EMBL/GenBank/DDBJ databases">
        <authorList>
            <consortium name="DOE Joint Genome Institute"/>
            <person name="Ahrendt S."/>
            <person name="Looney B.P."/>
            <person name="Miyauchi S."/>
            <person name="Morin E."/>
            <person name="Drula E."/>
            <person name="Courty P.E."/>
            <person name="Chicoki N."/>
            <person name="Fauchery L."/>
            <person name="Kohler A."/>
            <person name="Kuo A."/>
            <person name="Labutti K."/>
            <person name="Pangilinan J."/>
            <person name="Lipzen A."/>
            <person name="Riley R."/>
            <person name="Andreopoulos W."/>
            <person name="He G."/>
            <person name="Johnson J."/>
            <person name="Barry K.W."/>
            <person name="Grigoriev I.V."/>
            <person name="Nagy L."/>
            <person name="Hibbett D."/>
            <person name="Henrissat B."/>
            <person name="Matheny P.B."/>
            <person name="Labbe J."/>
            <person name="Martin F."/>
        </authorList>
    </citation>
    <scope>NUCLEOTIDE SEQUENCE</scope>
    <source>
        <strain evidence="1">FP105234-sp</strain>
    </source>
</reference>
<protein>
    <submittedName>
        <fullName evidence="1">Uncharacterized protein</fullName>
    </submittedName>
</protein>
<dbReference type="EMBL" id="MU275876">
    <property type="protein sequence ID" value="KAI0049180.1"/>
    <property type="molecule type" value="Genomic_DNA"/>
</dbReference>
<organism evidence="1 2">
    <name type="scientific">Auriscalpium vulgare</name>
    <dbReference type="NCBI Taxonomy" id="40419"/>
    <lineage>
        <taxon>Eukaryota</taxon>
        <taxon>Fungi</taxon>
        <taxon>Dikarya</taxon>
        <taxon>Basidiomycota</taxon>
        <taxon>Agaricomycotina</taxon>
        <taxon>Agaricomycetes</taxon>
        <taxon>Russulales</taxon>
        <taxon>Auriscalpiaceae</taxon>
        <taxon>Auriscalpium</taxon>
    </lineage>
</organism>